<gene>
    <name evidence="1" type="ORF">GGR06_000684</name>
</gene>
<dbReference type="InterPro" id="IPR025347">
    <property type="entry name" value="DUF4251"/>
</dbReference>
<reference evidence="1" key="1">
    <citation type="submission" date="2020-08" db="EMBL/GenBank/DDBJ databases">
        <title>Genomic Encyclopedia of Type Strains, Phase IV (KMG-IV): sequencing the most valuable type-strain genomes for metagenomic binning, comparative biology and taxonomic classification.</title>
        <authorList>
            <person name="Goeker M."/>
        </authorList>
    </citation>
    <scope>NUCLEOTIDE SEQUENCE [LARGE SCALE GENOMIC DNA]</scope>
    <source>
        <strain evidence="1">DSM 105720</strain>
    </source>
</reference>
<protein>
    <submittedName>
        <fullName evidence="1">Tfp pilus assembly protein PilX</fullName>
    </submittedName>
</protein>
<keyword evidence="2" id="KW-1185">Reference proteome</keyword>
<evidence type="ECO:0000313" key="1">
    <source>
        <dbReference type="EMBL" id="MBB4042919.1"/>
    </source>
</evidence>
<comment type="caution">
    <text evidence="1">The sequence shown here is derived from an EMBL/GenBank/DDBJ whole genome shotgun (WGS) entry which is preliminary data.</text>
</comment>
<name>A0A840CWH2_9BACE</name>
<dbReference type="Pfam" id="PF14059">
    <property type="entry name" value="DUF4251"/>
    <property type="match status" value="1"/>
</dbReference>
<sequence length="197" mass="21313">MKTLILFVTMALVGAGHTASYAQKGNTVSNTVDKKVQKEAKKAKMRAEEEAINQASYELALDALKNKQFVLEADKVTFRNGMSTFVTSNTNFVLMDKNRSTVQVAFDTAYPGPNGIGGVTVDGNASNLKMTVDKKGNVNYSFNAQGIGISAQIFITMTSGSNKASVTVNPNFSNRNLTLNGEIVPLEQSNLFKGRSW</sequence>
<dbReference type="Gene3D" id="2.40.128.410">
    <property type="match status" value="1"/>
</dbReference>
<evidence type="ECO:0000313" key="2">
    <source>
        <dbReference type="Proteomes" id="UP000560658"/>
    </source>
</evidence>
<dbReference type="Proteomes" id="UP000560658">
    <property type="component" value="Unassembled WGS sequence"/>
</dbReference>
<dbReference type="AlphaFoldDB" id="A0A840CWH2"/>
<proteinExistence type="predicted"/>
<dbReference type="RefSeq" id="WP_044161145.1">
    <property type="nucleotide sequence ID" value="NZ_JACIER010000002.1"/>
</dbReference>
<dbReference type="EMBL" id="JACIER010000002">
    <property type="protein sequence ID" value="MBB4042919.1"/>
    <property type="molecule type" value="Genomic_DNA"/>
</dbReference>
<accession>A0A840CWH2</accession>
<organism evidence="1 2">
    <name type="scientific">Bacteroides reticulotermitis</name>
    <dbReference type="NCBI Taxonomy" id="1133319"/>
    <lineage>
        <taxon>Bacteria</taxon>
        <taxon>Pseudomonadati</taxon>
        <taxon>Bacteroidota</taxon>
        <taxon>Bacteroidia</taxon>
        <taxon>Bacteroidales</taxon>
        <taxon>Bacteroidaceae</taxon>
        <taxon>Bacteroides</taxon>
    </lineage>
</organism>